<protein>
    <submittedName>
        <fullName evidence="2">Uncharacterized protein</fullName>
    </submittedName>
</protein>
<organism evidence="2 3">
    <name type="scientific">Datura stramonium</name>
    <name type="common">Jimsonweed</name>
    <name type="synonym">Common thornapple</name>
    <dbReference type="NCBI Taxonomy" id="4076"/>
    <lineage>
        <taxon>Eukaryota</taxon>
        <taxon>Viridiplantae</taxon>
        <taxon>Streptophyta</taxon>
        <taxon>Embryophyta</taxon>
        <taxon>Tracheophyta</taxon>
        <taxon>Spermatophyta</taxon>
        <taxon>Magnoliopsida</taxon>
        <taxon>eudicotyledons</taxon>
        <taxon>Gunneridae</taxon>
        <taxon>Pentapetalae</taxon>
        <taxon>asterids</taxon>
        <taxon>lamiids</taxon>
        <taxon>Solanales</taxon>
        <taxon>Solanaceae</taxon>
        <taxon>Solanoideae</taxon>
        <taxon>Datureae</taxon>
        <taxon>Datura</taxon>
    </lineage>
</organism>
<comment type="caution">
    <text evidence="2">The sequence shown here is derived from an EMBL/GenBank/DDBJ whole genome shotgun (WGS) entry which is preliminary data.</text>
</comment>
<dbReference type="InterPro" id="IPR012334">
    <property type="entry name" value="Pectin_lyas_fold"/>
</dbReference>
<evidence type="ECO:0000313" key="3">
    <source>
        <dbReference type="Proteomes" id="UP000823775"/>
    </source>
</evidence>
<proteinExistence type="predicted"/>
<dbReference type="Proteomes" id="UP000823775">
    <property type="component" value="Unassembled WGS sequence"/>
</dbReference>
<feature type="compositionally biased region" description="Polar residues" evidence="1">
    <location>
        <begin position="76"/>
        <end position="89"/>
    </location>
</feature>
<evidence type="ECO:0000256" key="1">
    <source>
        <dbReference type="SAM" id="MobiDB-lite"/>
    </source>
</evidence>
<dbReference type="PANTHER" id="PTHR31683:SF21">
    <property type="entry name" value="PECTATE LYASE 12-RELATED"/>
    <property type="match status" value="1"/>
</dbReference>
<dbReference type="PANTHER" id="PTHR31683">
    <property type="entry name" value="PECTATE LYASE 18-RELATED"/>
    <property type="match status" value="1"/>
</dbReference>
<evidence type="ECO:0000313" key="2">
    <source>
        <dbReference type="EMBL" id="MCD9644416.1"/>
    </source>
</evidence>
<keyword evidence="3" id="KW-1185">Reference proteome</keyword>
<dbReference type="InterPro" id="IPR011050">
    <property type="entry name" value="Pectin_lyase_fold/virulence"/>
</dbReference>
<name>A0ABS8VDG9_DATST</name>
<accession>A0ABS8VDG9</accession>
<gene>
    <name evidence="2" type="ORF">HAX54_032623</name>
</gene>
<dbReference type="EMBL" id="JACEIK010004144">
    <property type="protein sequence ID" value="MCD9644416.1"/>
    <property type="molecule type" value="Genomic_DNA"/>
</dbReference>
<sequence>MEIKLSEELIFNSHKTLSGRGVNVHVTGGVAPLLSHGTYGSTIAHLSIVKDGLIDVVMGSTRITISNNHFHTTMRGSNSGKWTAATSNMSRRDDGGGEISWRFPARRRRLQW</sequence>
<dbReference type="SUPFAM" id="SSF51126">
    <property type="entry name" value="Pectin lyase-like"/>
    <property type="match status" value="1"/>
</dbReference>
<feature type="region of interest" description="Disordered" evidence="1">
    <location>
        <begin position="76"/>
        <end position="98"/>
    </location>
</feature>
<dbReference type="Gene3D" id="2.160.20.10">
    <property type="entry name" value="Single-stranded right-handed beta-helix, Pectin lyase-like"/>
    <property type="match status" value="1"/>
</dbReference>
<reference evidence="2 3" key="1">
    <citation type="journal article" date="2021" name="BMC Genomics">
        <title>Datura genome reveals duplications of psychoactive alkaloid biosynthetic genes and high mutation rate following tissue culture.</title>
        <authorList>
            <person name="Rajewski A."/>
            <person name="Carter-House D."/>
            <person name="Stajich J."/>
            <person name="Litt A."/>
        </authorList>
    </citation>
    <scope>NUCLEOTIDE SEQUENCE [LARGE SCALE GENOMIC DNA]</scope>
    <source>
        <strain evidence="2">AR-01</strain>
    </source>
</reference>
<dbReference type="InterPro" id="IPR045032">
    <property type="entry name" value="PEL"/>
</dbReference>